<gene>
    <name evidence="2" type="ORF">J2T09_004272</name>
</gene>
<accession>A0ABT9PZF4</accession>
<evidence type="ECO:0000256" key="1">
    <source>
        <dbReference type="SAM" id="Phobius"/>
    </source>
</evidence>
<reference evidence="2 3" key="1">
    <citation type="submission" date="2023-07" db="EMBL/GenBank/DDBJ databases">
        <title>Sorghum-associated microbial communities from plants grown in Nebraska, USA.</title>
        <authorList>
            <person name="Schachtman D."/>
        </authorList>
    </citation>
    <scope>NUCLEOTIDE SEQUENCE [LARGE SCALE GENOMIC DNA]</scope>
    <source>
        <strain evidence="2 3">DS1307</strain>
    </source>
</reference>
<comment type="caution">
    <text evidence="2">The sequence shown here is derived from an EMBL/GenBank/DDBJ whole genome shotgun (WGS) entry which is preliminary data.</text>
</comment>
<dbReference type="Proteomes" id="UP001241472">
    <property type="component" value="Unassembled WGS sequence"/>
</dbReference>
<keyword evidence="1" id="KW-0472">Membrane</keyword>
<evidence type="ECO:0008006" key="4">
    <source>
        <dbReference type="Google" id="ProtNLM"/>
    </source>
</evidence>
<sequence length="466" mass="50476">MAFTTAASAGVVKTISERKASLYPVEIGAWIIAAAVLFFVVLLSISNSLHAERSAWAALFRGISVGISTAAAATAVGGMLGFLFGIPRVLQKAPETPKAGEPQLSSKAEQLFATNTSLEDISDWLTKIIIGIGLVQFDTIIHYIYVCSLFAASYAMSQPVKFPAQNQSEVIDPALSVAFFFGIIITCLLGACMFVYLETRTRLTLIFRDVEVENVGGARREASEKSLEASFAPSSASFQSGPASVEEIPKPMPKDDELLKVPLSSLKTPVEIAGWAMAWARAGQRQIAEDTLRDALKLDPNSVVISLRLAEVRRFGSNSANFVDSCVELTRKPIERNASTVELFEDALLKALYLPPPSGFSNAIILADYLLADPAYKNSLTLIRRASAFGLKYASVQSSDHLAADAARKEALRSVADSVALVPDENDPHRLLLRQLLDPVTYGGNPQDNDLEVFKSDQEFRKLIIG</sequence>
<keyword evidence="1" id="KW-1133">Transmembrane helix</keyword>
<evidence type="ECO:0000313" key="2">
    <source>
        <dbReference type="EMBL" id="MDP9839496.1"/>
    </source>
</evidence>
<dbReference type="RefSeq" id="WP_306838127.1">
    <property type="nucleotide sequence ID" value="NZ_JAUSRF010000016.1"/>
</dbReference>
<feature type="transmembrane region" description="Helical" evidence="1">
    <location>
        <begin position="128"/>
        <end position="152"/>
    </location>
</feature>
<evidence type="ECO:0000313" key="3">
    <source>
        <dbReference type="Proteomes" id="UP001241472"/>
    </source>
</evidence>
<organism evidence="2 3">
    <name type="scientific">Neorhizobium huautlense</name>
    <dbReference type="NCBI Taxonomy" id="67774"/>
    <lineage>
        <taxon>Bacteria</taxon>
        <taxon>Pseudomonadati</taxon>
        <taxon>Pseudomonadota</taxon>
        <taxon>Alphaproteobacteria</taxon>
        <taxon>Hyphomicrobiales</taxon>
        <taxon>Rhizobiaceae</taxon>
        <taxon>Rhizobium/Agrobacterium group</taxon>
        <taxon>Neorhizobium</taxon>
    </lineage>
</organism>
<dbReference type="EMBL" id="JAUSRF010000016">
    <property type="protein sequence ID" value="MDP9839496.1"/>
    <property type="molecule type" value="Genomic_DNA"/>
</dbReference>
<feature type="transmembrane region" description="Helical" evidence="1">
    <location>
        <begin position="173"/>
        <end position="197"/>
    </location>
</feature>
<name>A0ABT9PZF4_9HYPH</name>
<feature type="transmembrane region" description="Helical" evidence="1">
    <location>
        <begin position="27"/>
        <end position="46"/>
    </location>
</feature>
<feature type="transmembrane region" description="Helical" evidence="1">
    <location>
        <begin position="58"/>
        <end position="86"/>
    </location>
</feature>
<protein>
    <recommendedName>
        <fullName evidence="4">Tetratricopeptide repeat protein</fullName>
    </recommendedName>
</protein>
<keyword evidence="3" id="KW-1185">Reference proteome</keyword>
<keyword evidence="1" id="KW-0812">Transmembrane</keyword>
<proteinExistence type="predicted"/>